<name>A0AAF0XVK9_DAUCS</name>
<dbReference type="GO" id="GO:0007005">
    <property type="term" value="P:mitochondrion organization"/>
    <property type="evidence" value="ECO:0007669"/>
    <property type="project" value="TreeGrafter"/>
</dbReference>
<comment type="similarity">
    <text evidence="1">Belongs to the band 7/mec-2 family.</text>
</comment>
<feature type="domain" description="Band 7" evidence="3">
    <location>
        <begin position="67"/>
        <end position="226"/>
    </location>
</feature>
<dbReference type="GO" id="GO:0005886">
    <property type="term" value="C:plasma membrane"/>
    <property type="evidence" value="ECO:0007669"/>
    <property type="project" value="UniProtKB-ARBA"/>
</dbReference>
<dbReference type="AlphaFoldDB" id="A0AAF0XVK9"/>
<dbReference type="InterPro" id="IPR050710">
    <property type="entry name" value="Band7/mec-2_domain"/>
</dbReference>
<protein>
    <recommendedName>
        <fullName evidence="3">Band 7 domain-containing protein</fullName>
    </recommendedName>
</protein>
<dbReference type="GO" id="GO:0098552">
    <property type="term" value="C:side of membrane"/>
    <property type="evidence" value="ECO:0007669"/>
    <property type="project" value="UniProtKB-ARBA"/>
</dbReference>
<evidence type="ECO:0000256" key="2">
    <source>
        <dbReference type="SAM" id="MobiDB-lite"/>
    </source>
</evidence>
<dbReference type="PRINTS" id="PR00721">
    <property type="entry name" value="STOMATIN"/>
</dbReference>
<evidence type="ECO:0000259" key="3">
    <source>
        <dbReference type="SMART" id="SM00244"/>
    </source>
</evidence>
<dbReference type="CDD" id="cd08829">
    <property type="entry name" value="SPFH_paraslipin"/>
    <property type="match status" value="1"/>
</dbReference>
<evidence type="ECO:0000313" key="4">
    <source>
        <dbReference type="EMBL" id="WOH15116.1"/>
    </source>
</evidence>
<dbReference type="EMBL" id="CP093351">
    <property type="protein sequence ID" value="WOH15116.1"/>
    <property type="molecule type" value="Genomic_DNA"/>
</dbReference>
<dbReference type="InterPro" id="IPR036013">
    <property type="entry name" value="Band_7/SPFH_dom_sf"/>
</dbReference>
<evidence type="ECO:0000313" key="5">
    <source>
        <dbReference type="Proteomes" id="UP000077755"/>
    </source>
</evidence>
<feature type="region of interest" description="Disordered" evidence="2">
    <location>
        <begin position="323"/>
        <end position="346"/>
    </location>
</feature>
<gene>
    <name evidence="4" type="ORF">DCAR_0934653</name>
</gene>
<proteinExistence type="inferred from homology"/>
<dbReference type="Pfam" id="PF01145">
    <property type="entry name" value="Band_7"/>
    <property type="match status" value="1"/>
</dbReference>
<dbReference type="Gene3D" id="3.30.479.30">
    <property type="entry name" value="Band 7 domain"/>
    <property type="match status" value="1"/>
</dbReference>
<dbReference type="SMART" id="SM00244">
    <property type="entry name" value="PHB"/>
    <property type="match status" value="1"/>
</dbReference>
<dbReference type="SUPFAM" id="SSF117892">
    <property type="entry name" value="Band 7/SPFH domain"/>
    <property type="match status" value="1"/>
</dbReference>
<dbReference type="InterPro" id="IPR001107">
    <property type="entry name" value="Band_7"/>
</dbReference>
<dbReference type="PANTHER" id="PTHR43327">
    <property type="entry name" value="STOMATIN-LIKE PROTEIN 2, MITOCHONDRIAL"/>
    <property type="match status" value="1"/>
</dbReference>
<dbReference type="Proteomes" id="UP000077755">
    <property type="component" value="Chromosome 9"/>
</dbReference>
<evidence type="ECO:0000256" key="1">
    <source>
        <dbReference type="ARBA" id="ARBA00008164"/>
    </source>
</evidence>
<dbReference type="PANTHER" id="PTHR43327:SF32">
    <property type="entry name" value="STOMATIN-LIKE PROTEIN 2, MITOCHONDRIAL"/>
    <property type="match status" value="1"/>
</dbReference>
<sequence>MSQALTRSISRISARFLLFSPTIINQQRILNASLAPNLRPSAALLWSSPFSSYVRDLNYVIEPPIKWGRCIVPEKRAYVIERFGKYVKTLTTPGTHQLIPFVDRVAYAHSLKEEAIHIPDQTAITKDNASISIDGVLYVKIVDPKLASYGVENPLYAATQLAQTTMRSVFGQITLDKSFEQQDTLDVKIVMAINDAAKDWGLKCLRYEIKDISPSRRVKAAMEMLAEAERKVLESEEEAKMDHRAQGEYHIRNAFNFIVSRASPTFTPFQYIPLLLFSLPSNTNSNKLKNLLIKCPNPPSLLERTMKADNVIGNCSVPNLMNPKVSQTGKPLQNLKKKKRVKGYSY</sequence>
<reference evidence="4" key="1">
    <citation type="journal article" date="2016" name="Nat. Genet.">
        <title>A high-quality carrot genome assembly provides new insights into carotenoid accumulation and asterid genome evolution.</title>
        <authorList>
            <person name="Iorizzo M."/>
            <person name="Ellison S."/>
            <person name="Senalik D."/>
            <person name="Zeng P."/>
            <person name="Satapoomin P."/>
            <person name="Huang J."/>
            <person name="Bowman M."/>
            <person name="Iovene M."/>
            <person name="Sanseverino W."/>
            <person name="Cavagnaro P."/>
            <person name="Yildiz M."/>
            <person name="Macko-Podgorni A."/>
            <person name="Moranska E."/>
            <person name="Grzebelus E."/>
            <person name="Grzebelus D."/>
            <person name="Ashrafi H."/>
            <person name="Zheng Z."/>
            <person name="Cheng S."/>
            <person name="Spooner D."/>
            <person name="Van Deynze A."/>
            <person name="Simon P."/>
        </authorList>
    </citation>
    <scope>NUCLEOTIDE SEQUENCE</scope>
    <source>
        <tissue evidence="4">Leaf</tissue>
    </source>
</reference>
<reference evidence="4" key="2">
    <citation type="submission" date="2022-03" db="EMBL/GenBank/DDBJ databases">
        <title>Draft title - Genomic analysis of global carrot germplasm unveils the trajectory of domestication and the origin of high carotenoid orange carrot.</title>
        <authorList>
            <person name="Iorizzo M."/>
            <person name="Ellison S."/>
            <person name="Senalik D."/>
            <person name="Macko-Podgorni A."/>
            <person name="Grzebelus D."/>
            <person name="Bostan H."/>
            <person name="Rolling W."/>
            <person name="Curaba J."/>
            <person name="Simon P."/>
        </authorList>
    </citation>
    <scope>NUCLEOTIDE SEQUENCE</scope>
    <source>
        <tissue evidence="4">Leaf</tissue>
    </source>
</reference>
<keyword evidence="5" id="KW-1185">Reference proteome</keyword>
<organism evidence="4 5">
    <name type="scientific">Daucus carota subsp. sativus</name>
    <name type="common">Carrot</name>
    <dbReference type="NCBI Taxonomy" id="79200"/>
    <lineage>
        <taxon>Eukaryota</taxon>
        <taxon>Viridiplantae</taxon>
        <taxon>Streptophyta</taxon>
        <taxon>Embryophyta</taxon>
        <taxon>Tracheophyta</taxon>
        <taxon>Spermatophyta</taxon>
        <taxon>Magnoliopsida</taxon>
        <taxon>eudicotyledons</taxon>
        <taxon>Gunneridae</taxon>
        <taxon>Pentapetalae</taxon>
        <taxon>asterids</taxon>
        <taxon>campanulids</taxon>
        <taxon>Apiales</taxon>
        <taxon>Apiaceae</taxon>
        <taxon>Apioideae</taxon>
        <taxon>Scandiceae</taxon>
        <taxon>Daucinae</taxon>
        <taxon>Daucus</taxon>
        <taxon>Daucus sect. Daucus</taxon>
    </lineage>
</organism>
<dbReference type="InterPro" id="IPR001972">
    <property type="entry name" value="Stomatin_HflK_fam"/>
</dbReference>
<dbReference type="FunFam" id="3.30.479.30:FF:000004">
    <property type="entry name" value="Putative membrane protease family, stomatin"/>
    <property type="match status" value="1"/>
</dbReference>
<dbReference type="GO" id="GO:0005739">
    <property type="term" value="C:mitochondrion"/>
    <property type="evidence" value="ECO:0007669"/>
    <property type="project" value="TreeGrafter"/>
</dbReference>
<accession>A0AAF0XVK9</accession>
<feature type="compositionally biased region" description="Basic residues" evidence="2">
    <location>
        <begin position="335"/>
        <end position="346"/>
    </location>
</feature>